<dbReference type="Gene3D" id="3.30.200.20">
    <property type="entry name" value="Phosphorylase Kinase, domain 1"/>
    <property type="match status" value="1"/>
</dbReference>
<keyword evidence="5" id="KW-0067">ATP-binding</keyword>
<name>A0A4R4KEU3_9BACT</name>
<evidence type="ECO:0000259" key="6">
    <source>
        <dbReference type="Pfam" id="PF01636"/>
    </source>
</evidence>
<dbReference type="Gene3D" id="3.90.1200.10">
    <property type="match status" value="1"/>
</dbReference>
<evidence type="ECO:0000256" key="3">
    <source>
        <dbReference type="ARBA" id="ARBA00022741"/>
    </source>
</evidence>
<gene>
    <name evidence="7" type="ORF">EZE20_11715</name>
</gene>
<dbReference type="PANTHER" id="PTHR34273">
    <property type="entry name" value="METHYLTHIORIBOSE KINASE"/>
    <property type="match status" value="1"/>
</dbReference>
<evidence type="ECO:0000256" key="5">
    <source>
        <dbReference type="ARBA" id="ARBA00022840"/>
    </source>
</evidence>
<keyword evidence="3" id="KW-0547">Nucleotide-binding</keyword>
<reference evidence="7 8" key="1">
    <citation type="submission" date="2019-02" db="EMBL/GenBank/DDBJ databases">
        <title>Arundinibacter roseus gen. nov., sp. nov., a new member of the family Cytophagaceae.</title>
        <authorList>
            <person name="Szuroczki S."/>
            <person name="Khayer B."/>
            <person name="Sproer C."/>
            <person name="Toumi M."/>
            <person name="Szabo A."/>
            <person name="Felfoldi T."/>
            <person name="Schumann P."/>
            <person name="Toth E."/>
        </authorList>
    </citation>
    <scope>NUCLEOTIDE SEQUENCE [LARGE SCALE GENOMIC DNA]</scope>
    <source>
        <strain evidence="7 8">DMA-k-7a</strain>
    </source>
</reference>
<keyword evidence="8" id="KW-1185">Reference proteome</keyword>
<sequence length="362" mass="40915">MTDKRKRFQELYPNSFFLTVEEPEALLTFMKANAWIDEQEQLLVLEKPGEGNMNYVLRVKTDQQSLIVKQSRPWVEKYPQIDAPIERIIVEAQFYDVLSEVQSLRPFIPALKGFKAESFIMVVEDLGQASDFTAIYSKTNLPDISALHELTGFLSDLHQVSPEEFQEPFPANQSLKTLNAEHIFNYPYMPDNGFDLDTVQPGLGELARNYKNHESLKRAVEELSAVYLGQGTVLIHGDYYPGSWLQTMNGTRIIDPEFAYLGRAEFDLGVMVAHLKMARVDLTLIQQILSAYLPKDRLDRQLLAGFCGAEIIRRLIGLAQLPLDLSLSEKAELLVWAAEAVLNPGSVHLFQPAIGLKSSIPE</sequence>
<dbReference type="SUPFAM" id="SSF56112">
    <property type="entry name" value="Protein kinase-like (PK-like)"/>
    <property type="match status" value="1"/>
</dbReference>
<dbReference type="InterPro" id="IPR002575">
    <property type="entry name" value="Aminoglycoside_PTrfase"/>
</dbReference>
<evidence type="ECO:0000256" key="4">
    <source>
        <dbReference type="ARBA" id="ARBA00022777"/>
    </source>
</evidence>
<dbReference type="InterPro" id="IPR011009">
    <property type="entry name" value="Kinase-like_dom_sf"/>
</dbReference>
<dbReference type="AlphaFoldDB" id="A0A4R4KEU3"/>
<evidence type="ECO:0000313" key="7">
    <source>
        <dbReference type="EMBL" id="TDB65356.1"/>
    </source>
</evidence>
<dbReference type="EMBL" id="SMJU01000006">
    <property type="protein sequence ID" value="TDB65356.1"/>
    <property type="molecule type" value="Genomic_DNA"/>
</dbReference>
<accession>A0A4R4KEU3</accession>
<dbReference type="PANTHER" id="PTHR34273:SF2">
    <property type="entry name" value="METHYLTHIORIBOSE KINASE"/>
    <property type="match status" value="1"/>
</dbReference>
<keyword evidence="2 7" id="KW-0808">Transferase</keyword>
<dbReference type="Proteomes" id="UP000295706">
    <property type="component" value="Unassembled WGS sequence"/>
</dbReference>
<evidence type="ECO:0000256" key="1">
    <source>
        <dbReference type="ARBA" id="ARBA00010165"/>
    </source>
</evidence>
<evidence type="ECO:0000256" key="2">
    <source>
        <dbReference type="ARBA" id="ARBA00022679"/>
    </source>
</evidence>
<organism evidence="7 8">
    <name type="scientific">Arundinibacter roseus</name>
    <dbReference type="NCBI Taxonomy" id="2070510"/>
    <lineage>
        <taxon>Bacteria</taxon>
        <taxon>Pseudomonadati</taxon>
        <taxon>Bacteroidota</taxon>
        <taxon>Cytophagia</taxon>
        <taxon>Cytophagales</taxon>
        <taxon>Spirosomataceae</taxon>
        <taxon>Arundinibacter</taxon>
    </lineage>
</organism>
<evidence type="ECO:0000313" key="8">
    <source>
        <dbReference type="Proteomes" id="UP000295706"/>
    </source>
</evidence>
<dbReference type="GO" id="GO:0005524">
    <property type="term" value="F:ATP binding"/>
    <property type="evidence" value="ECO:0007669"/>
    <property type="project" value="UniProtKB-KW"/>
</dbReference>
<dbReference type="RefSeq" id="WP_132117757.1">
    <property type="nucleotide sequence ID" value="NZ_SMJU01000006.1"/>
</dbReference>
<proteinExistence type="inferred from homology"/>
<dbReference type="OrthoDB" id="9777791at2"/>
<dbReference type="GO" id="GO:0016301">
    <property type="term" value="F:kinase activity"/>
    <property type="evidence" value="ECO:0007669"/>
    <property type="project" value="UniProtKB-KW"/>
</dbReference>
<keyword evidence="4" id="KW-0418">Kinase</keyword>
<protein>
    <submittedName>
        <fullName evidence="7">Aminoglycoside phosphotransferase</fullName>
    </submittedName>
</protein>
<feature type="domain" description="Aminoglycoside phosphotransferase" evidence="6">
    <location>
        <begin position="47"/>
        <end position="295"/>
    </location>
</feature>
<dbReference type="Pfam" id="PF01636">
    <property type="entry name" value="APH"/>
    <property type="match status" value="1"/>
</dbReference>
<comment type="caution">
    <text evidence="7">The sequence shown here is derived from an EMBL/GenBank/DDBJ whole genome shotgun (WGS) entry which is preliminary data.</text>
</comment>
<comment type="similarity">
    <text evidence="1">Belongs to the methylthioribose kinase family.</text>
</comment>